<dbReference type="Proteomes" id="UP000606786">
    <property type="component" value="Unassembled WGS sequence"/>
</dbReference>
<dbReference type="EMBL" id="CAJHJT010000034">
    <property type="protein sequence ID" value="CAD7005509.1"/>
    <property type="molecule type" value="Genomic_DNA"/>
</dbReference>
<proteinExistence type="predicted"/>
<comment type="caution">
    <text evidence="1">The sequence shown here is derived from an EMBL/GenBank/DDBJ whole genome shotgun (WGS) entry which is preliminary data.</text>
</comment>
<reference evidence="1" key="1">
    <citation type="submission" date="2020-11" db="EMBL/GenBank/DDBJ databases">
        <authorList>
            <person name="Whitehead M."/>
        </authorList>
    </citation>
    <scope>NUCLEOTIDE SEQUENCE</scope>
    <source>
        <strain evidence="1">EGII</strain>
    </source>
</reference>
<evidence type="ECO:0000313" key="1">
    <source>
        <dbReference type="EMBL" id="CAD7005509.1"/>
    </source>
</evidence>
<gene>
    <name evidence="1" type="ORF">CCAP1982_LOCUS13869</name>
</gene>
<dbReference type="AlphaFoldDB" id="A0A811V202"/>
<sequence>MTSRQINRQQRRHHATISYNSNVCCRLLGAVYEESFQGRYNKTNDIQAANACPPLPHHQSTSETWQVKGAKRDDFDNDAALPVTHKYMCK</sequence>
<evidence type="ECO:0000313" key="2">
    <source>
        <dbReference type="Proteomes" id="UP000606786"/>
    </source>
</evidence>
<name>A0A811V202_CERCA</name>
<accession>A0A811V202</accession>
<keyword evidence="2" id="KW-1185">Reference proteome</keyword>
<organism evidence="1 2">
    <name type="scientific">Ceratitis capitata</name>
    <name type="common">Mediterranean fruit fly</name>
    <name type="synonym">Tephritis capitata</name>
    <dbReference type="NCBI Taxonomy" id="7213"/>
    <lineage>
        <taxon>Eukaryota</taxon>
        <taxon>Metazoa</taxon>
        <taxon>Ecdysozoa</taxon>
        <taxon>Arthropoda</taxon>
        <taxon>Hexapoda</taxon>
        <taxon>Insecta</taxon>
        <taxon>Pterygota</taxon>
        <taxon>Neoptera</taxon>
        <taxon>Endopterygota</taxon>
        <taxon>Diptera</taxon>
        <taxon>Brachycera</taxon>
        <taxon>Muscomorpha</taxon>
        <taxon>Tephritoidea</taxon>
        <taxon>Tephritidae</taxon>
        <taxon>Ceratitis</taxon>
        <taxon>Ceratitis</taxon>
    </lineage>
</organism>
<protein>
    <submittedName>
        <fullName evidence="1">(Mediterranean fruit fly) hypothetical protein</fullName>
    </submittedName>
</protein>